<sequence>MLAGVAEKDRLLQTMNKKLDKNNWLCSQLKTLGYLYKMDHCSKQKQIKKPYVFDG</sequence>
<dbReference type="EMBL" id="UOEL01000151">
    <property type="protein sequence ID" value="VAW18389.1"/>
    <property type="molecule type" value="Genomic_DNA"/>
</dbReference>
<dbReference type="AlphaFoldDB" id="A0A3B0U1U0"/>
<gene>
    <name evidence="1" type="ORF">MNBD_BACTEROID03-576</name>
</gene>
<organism evidence="1">
    <name type="scientific">hydrothermal vent metagenome</name>
    <dbReference type="NCBI Taxonomy" id="652676"/>
    <lineage>
        <taxon>unclassified sequences</taxon>
        <taxon>metagenomes</taxon>
        <taxon>ecological metagenomes</taxon>
    </lineage>
</organism>
<proteinExistence type="predicted"/>
<accession>A0A3B0U1U0</accession>
<name>A0A3B0U1U0_9ZZZZ</name>
<protein>
    <submittedName>
        <fullName evidence="1">Uncharacterized protein</fullName>
    </submittedName>
</protein>
<reference evidence="1" key="1">
    <citation type="submission" date="2018-06" db="EMBL/GenBank/DDBJ databases">
        <authorList>
            <person name="Zhirakovskaya E."/>
        </authorList>
    </citation>
    <scope>NUCLEOTIDE SEQUENCE</scope>
</reference>
<evidence type="ECO:0000313" key="1">
    <source>
        <dbReference type="EMBL" id="VAW18389.1"/>
    </source>
</evidence>